<comment type="caution">
    <text evidence="2">The sequence shown here is derived from an EMBL/GenBank/DDBJ whole genome shotgun (WGS) entry which is preliminary data.</text>
</comment>
<evidence type="ECO:0000313" key="3">
    <source>
        <dbReference type="Proteomes" id="UP000826195"/>
    </source>
</evidence>
<reference evidence="2 3" key="1">
    <citation type="journal article" date="2021" name="J. Hered.">
        <title>A chromosome-level genome assembly of the parasitoid wasp, Cotesia glomerata (Hymenoptera: Braconidae).</title>
        <authorList>
            <person name="Pinto B.J."/>
            <person name="Weis J.J."/>
            <person name="Gamble T."/>
            <person name="Ode P.J."/>
            <person name="Paul R."/>
            <person name="Zaspel J.M."/>
        </authorList>
    </citation>
    <scope>NUCLEOTIDE SEQUENCE [LARGE SCALE GENOMIC DNA]</scope>
    <source>
        <strain evidence="2">CgM1</strain>
    </source>
</reference>
<keyword evidence="1" id="KW-1133">Transmembrane helix</keyword>
<keyword evidence="3" id="KW-1185">Reference proteome</keyword>
<sequence>MNEGVSHSNKPVLVLTDYYIMFFGFKARPRAQAFIFDNEAEAYPQRLQFLGGRIAALTSSTWVAGSRLSIHCTRVILPSSEVTAAENECRALRRECALCNVVKIVVIELVFAQVFFFFILGEVKIGSTMEPSSCRGGSLPEYRRSEDLPVVVAAVVSPEV</sequence>
<name>A0AAV7JA41_COTGL</name>
<dbReference type="EMBL" id="JAHXZJ010000001">
    <property type="protein sequence ID" value="KAH0568692.1"/>
    <property type="molecule type" value="Genomic_DNA"/>
</dbReference>
<dbReference type="Proteomes" id="UP000826195">
    <property type="component" value="Unassembled WGS sequence"/>
</dbReference>
<organism evidence="2 3">
    <name type="scientific">Cotesia glomerata</name>
    <name type="common">Lepidopteran parasitic wasp</name>
    <name type="synonym">Apanteles glomeratus</name>
    <dbReference type="NCBI Taxonomy" id="32391"/>
    <lineage>
        <taxon>Eukaryota</taxon>
        <taxon>Metazoa</taxon>
        <taxon>Ecdysozoa</taxon>
        <taxon>Arthropoda</taxon>
        <taxon>Hexapoda</taxon>
        <taxon>Insecta</taxon>
        <taxon>Pterygota</taxon>
        <taxon>Neoptera</taxon>
        <taxon>Endopterygota</taxon>
        <taxon>Hymenoptera</taxon>
        <taxon>Apocrita</taxon>
        <taxon>Ichneumonoidea</taxon>
        <taxon>Braconidae</taxon>
        <taxon>Microgastrinae</taxon>
        <taxon>Cotesia</taxon>
    </lineage>
</organism>
<proteinExistence type="predicted"/>
<keyword evidence="1" id="KW-0812">Transmembrane</keyword>
<gene>
    <name evidence="2" type="ORF">KQX54_021382</name>
</gene>
<keyword evidence="1" id="KW-0472">Membrane</keyword>
<protein>
    <submittedName>
        <fullName evidence="2">Uncharacterized protein</fullName>
    </submittedName>
</protein>
<evidence type="ECO:0000313" key="2">
    <source>
        <dbReference type="EMBL" id="KAH0568692.1"/>
    </source>
</evidence>
<evidence type="ECO:0000256" key="1">
    <source>
        <dbReference type="SAM" id="Phobius"/>
    </source>
</evidence>
<feature type="transmembrane region" description="Helical" evidence="1">
    <location>
        <begin position="101"/>
        <end position="120"/>
    </location>
</feature>
<accession>A0AAV7JA41</accession>
<dbReference type="AlphaFoldDB" id="A0AAV7JA41"/>